<accession>A0A162ENZ4</accession>
<sequence>MGFTFLIERLMRGGKSSFSSLEKTVQLGQKGKNLSTAVGLKALGVSTGEASYSPENGDEPGKRSKGSLLFTLKQR</sequence>
<dbReference type="EMBL" id="LTAO01000007">
    <property type="protein sequence ID" value="KYG33377.1"/>
    <property type="molecule type" value="Genomic_DNA"/>
</dbReference>
<gene>
    <name evidence="2" type="ORF">AZF04_16825</name>
</gene>
<evidence type="ECO:0000256" key="1">
    <source>
        <dbReference type="SAM" id="MobiDB-lite"/>
    </source>
</evidence>
<feature type="region of interest" description="Disordered" evidence="1">
    <location>
        <begin position="47"/>
        <end position="75"/>
    </location>
</feature>
<name>A0A162ENZ4_9BACI</name>
<comment type="caution">
    <text evidence="2">The sequence shown here is derived from an EMBL/GenBank/DDBJ whole genome shotgun (WGS) entry which is preliminary data.</text>
</comment>
<dbReference type="Proteomes" id="UP000075806">
    <property type="component" value="Unassembled WGS sequence"/>
</dbReference>
<dbReference type="AlphaFoldDB" id="A0A162ENZ4"/>
<evidence type="ECO:0000313" key="3">
    <source>
        <dbReference type="Proteomes" id="UP000075806"/>
    </source>
</evidence>
<protein>
    <submittedName>
        <fullName evidence="2">Uncharacterized protein</fullName>
    </submittedName>
</protein>
<organism evidence="2 3">
    <name type="scientific">Alkalihalobacillus trypoxylicola</name>
    <dbReference type="NCBI Taxonomy" id="519424"/>
    <lineage>
        <taxon>Bacteria</taxon>
        <taxon>Bacillati</taxon>
        <taxon>Bacillota</taxon>
        <taxon>Bacilli</taxon>
        <taxon>Bacillales</taxon>
        <taxon>Bacillaceae</taxon>
        <taxon>Alkalihalobacillus</taxon>
    </lineage>
</organism>
<keyword evidence="3" id="KW-1185">Reference proteome</keyword>
<reference evidence="2" key="1">
    <citation type="submission" date="2016-02" db="EMBL/GenBank/DDBJ databases">
        <title>Genome sequence of Bacillus trypoxylicola KCTC 13244(T).</title>
        <authorList>
            <person name="Jeong H."/>
            <person name="Park S.-H."/>
            <person name="Choi S.-K."/>
        </authorList>
    </citation>
    <scope>NUCLEOTIDE SEQUENCE [LARGE SCALE GENOMIC DNA]</scope>
    <source>
        <strain evidence="2">KCTC 13244</strain>
    </source>
</reference>
<evidence type="ECO:0000313" key="2">
    <source>
        <dbReference type="EMBL" id="KYG33377.1"/>
    </source>
</evidence>
<proteinExistence type="predicted"/>